<feature type="signal peptide" evidence="1">
    <location>
        <begin position="1"/>
        <end position="33"/>
    </location>
</feature>
<evidence type="ECO:0000256" key="1">
    <source>
        <dbReference type="SAM" id="SignalP"/>
    </source>
</evidence>
<reference evidence="2 5" key="2">
    <citation type="submission" date="2019-07" db="EMBL/GenBank/DDBJ databases">
        <title>Whole genome shotgun sequence of Alkalibacterium putridalgicola NBRC 103243.</title>
        <authorList>
            <person name="Hosoyama A."/>
            <person name="Uohara A."/>
            <person name="Ohji S."/>
            <person name="Ichikawa N."/>
        </authorList>
    </citation>
    <scope>NUCLEOTIDE SEQUENCE [LARGE SCALE GENOMIC DNA]</scope>
    <source>
        <strain evidence="2 5">NBRC 103243</strain>
    </source>
</reference>
<dbReference type="STRING" id="426703.SAMN04488100_11423"/>
<evidence type="ECO:0000313" key="5">
    <source>
        <dbReference type="Proteomes" id="UP000321425"/>
    </source>
</evidence>
<name>A0A1H7TTY2_9LACT</name>
<keyword evidence="1" id="KW-0732">Signal</keyword>
<protein>
    <submittedName>
        <fullName evidence="3">Uncharacterized protein</fullName>
    </submittedName>
</protein>
<proteinExistence type="predicted"/>
<sequence length="60" mass="6589">MKINKRKNRKAFLGIAAAIALPTSITPSMSVFASTASTKEITKQNQPYTYEKTRKAGISQ</sequence>
<dbReference type="RefSeq" id="WP_091488091.1">
    <property type="nucleotide sequence ID" value="NZ_BJUX01000036.1"/>
</dbReference>
<dbReference type="Proteomes" id="UP000321425">
    <property type="component" value="Unassembled WGS sequence"/>
</dbReference>
<dbReference type="AlphaFoldDB" id="A0A1H7TTY2"/>
<reference evidence="3 4" key="1">
    <citation type="submission" date="2016-10" db="EMBL/GenBank/DDBJ databases">
        <authorList>
            <person name="de Groot N.N."/>
        </authorList>
    </citation>
    <scope>NUCLEOTIDE SEQUENCE [LARGE SCALE GENOMIC DNA]</scope>
    <source>
        <strain evidence="3 4">DSM 19182</strain>
    </source>
</reference>
<dbReference type="OrthoDB" id="9877036at2"/>
<accession>A0A1H7TTY2</accession>
<organism evidence="3 4">
    <name type="scientific">Alkalibacterium putridalgicola</name>
    <dbReference type="NCBI Taxonomy" id="426703"/>
    <lineage>
        <taxon>Bacteria</taxon>
        <taxon>Bacillati</taxon>
        <taxon>Bacillota</taxon>
        <taxon>Bacilli</taxon>
        <taxon>Lactobacillales</taxon>
        <taxon>Carnobacteriaceae</taxon>
        <taxon>Alkalibacterium</taxon>
    </lineage>
</organism>
<keyword evidence="5" id="KW-1185">Reference proteome</keyword>
<feature type="chain" id="PRO_5011445783" evidence="1">
    <location>
        <begin position="34"/>
        <end position="60"/>
    </location>
</feature>
<dbReference type="EMBL" id="FOBL01000014">
    <property type="protein sequence ID" value="SEL88322.1"/>
    <property type="molecule type" value="Genomic_DNA"/>
</dbReference>
<gene>
    <name evidence="2" type="ORF">APU01nite_21960</name>
    <name evidence="3" type="ORF">SAMN04488100_11423</name>
</gene>
<evidence type="ECO:0000313" key="2">
    <source>
        <dbReference type="EMBL" id="GEK90157.1"/>
    </source>
</evidence>
<dbReference type="EMBL" id="BJUX01000036">
    <property type="protein sequence ID" value="GEK90157.1"/>
    <property type="molecule type" value="Genomic_DNA"/>
</dbReference>
<evidence type="ECO:0000313" key="4">
    <source>
        <dbReference type="Proteomes" id="UP000198548"/>
    </source>
</evidence>
<dbReference type="Proteomes" id="UP000198548">
    <property type="component" value="Unassembled WGS sequence"/>
</dbReference>
<evidence type="ECO:0000313" key="3">
    <source>
        <dbReference type="EMBL" id="SEL88322.1"/>
    </source>
</evidence>